<dbReference type="Proteomes" id="UP000000904">
    <property type="component" value="Segment"/>
</dbReference>
<organism evidence="1 2">
    <name type="scientific">Mycobacterium phage Cooper</name>
    <dbReference type="NCBI Taxonomy" id="373406"/>
    <lineage>
        <taxon>Viruses</taxon>
        <taxon>Duplodnaviria</taxon>
        <taxon>Heunggongvirae</taxon>
        <taxon>Uroviricota</taxon>
        <taxon>Caudoviricetes</taxon>
        <taxon>Bclasvirinae</taxon>
        <taxon>Coopervirus</taxon>
        <taxon>Coopervirus cooper</taxon>
    </lineage>
</organism>
<evidence type="ECO:0000313" key="1">
    <source>
        <dbReference type="EMBL" id="ABD58166.1"/>
    </source>
</evidence>
<keyword evidence="2" id="KW-1185">Reference proteome</keyword>
<dbReference type="KEGG" id="vg:4157017"/>
<accession>Q1A067</accession>
<evidence type="ECO:0000313" key="2">
    <source>
        <dbReference type="Proteomes" id="UP000000904"/>
    </source>
</evidence>
<dbReference type="RefSeq" id="YP_654946.1">
    <property type="nucleotide sequence ID" value="NC_008195.1"/>
</dbReference>
<gene>
    <name evidence="1" type="primary">49</name>
    <name evidence="1" type="ORF">PBI_COOPER_49</name>
</gene>
<reference evidence="1 2" key="1">
    <citation type="journal article" date="2006" name="PLoS Genet.">
        <title>Exploring the mycobacteriophage metaproteome: phage genomics as an educational platform.</title>
        <authorList>
            <person name="Hatfull G.F."/>
            <person name="Pedulla M.L."/>
            <person name="Jacobs-Sera D."/>
            <person name="Cichon P.M."/>
            <person name="Foley A."/>
            <person name="Ford M.E."/>
            <person name="Gonda R.M."/>
            <person name="Houtz J.M."/>
            <person name="Hryckowian A.J."/>
            <person name="Kelchner V.A."/>
            <person name="Namburi S."/>
            <person name="Pajcini K.V."/>
            <person name="Popovich M.G."/>
            <person name="Schleicher D.T."/>
            <person name="Simanek B.Z."/>
            <person name="Smith A.L."/>
            <person name="Zdanowicz G.M."/>
            <person name="Kumar V."/>
            <person name="Peebles C.L."/>
            <person name="Jacobs W.R.Jr."/>
            <person name="Lawrence J.G."/>
            <person name="Hendrix R.W."/>
        </authorList>
    </citation>
    <scope>NUCLEOTIDE SEQUENCE [LARGE SCALE GENOMIC DNA]</scope>
</reference>
<name>Q1A067_9CAUD</name>
<sequence>MIVIRAGISAGVDIPPNYAATVAEAEQKLTDLVRQALASVGNVRTAVEVKLQLSDVEQLRDVDVFETDSGRYPVDYDGRYE</sequence>
<dbReference type="EMBL" id="DQ398044">
    <property type="protein sequence ID" value="ABD58166.1"/>
    <property type="molecule type" value="Genomic_DNA"/>
</dbReference>
<dbReference type="OrthoDB" id="25878at10239"/>
<protein>
    <submittedName>
        <fullName evidence="1">Uncharacterized protein</fullName>
    </submittedName>
</protein>
<proteinExistence type="predicted"/>